<dbReference type="NCBIfam" id="NF008277">
    <property type="entry name" value="PRK11055.1"/>
    <property type="match status" value="1"/>
</dbReference>
<organism evidence="5 6">
    <name type="scientific">Marchantia polymorpha subsp. ruderalis</name>
    <dbReference type="NCBI Taxonomy" id="1480154"/>
    <lineage>
        <taxon>Eukaryota</taxon>
        <taxon>Viridiplantae</taxon>
        <taxon>Streptophyta</taxon>
        <taxon>Embryophyta</taxon>
        <taxon>Marchantiophyta</taxon>
        <taxon>Marchantiopsida</taxon>
        <taxon>Marchantiidae</taxon>
        <taxon>Marchantiales</taxon>
        <taxon>Marchantiaceae</taxon>
        <taxon>Marchantia</taxon>
    </lineage>
</organism>
<evidence type="ECO:0008006" key="7">
    <source>
        <dbReference type="Google" id="ProtNLM"/>
    </source>
</evidence>
<evidence type="ECO:0000256" key="1">
    <source>
        <dbReference type="ARBA" id="ARBA00006206"/>
    </source>
</evidence>
<dbReference type="InterPro" id="IPR047215">
    <property type="entry name" value="Galactose_mutarotase-like"/>
</dbReference>
<comment type="similarity">
    <text evidence="1">Belongs to the aldose epimerase family.</text>
</comment>
<evidence type="ECO:0000313" key="6">
    <source>
        <dbReference type="Proteomes" id="UP000077202"/>
    </source>
</evidence>
<dbReference type="AlphaFoldDB" id="A0A176WMQ1"/>
<dbReference type="GO" id="GO:0004034">
    <property type="term" value="F:aldose 1-epimerase activity"/>
    <property type="evidence" value="ECO:0007669"/>
    <property type="project" value="TreeGrafter"/>
</dbReference>
<comment type="caution">
    <text evidence="5">The sequence shown here is derived from an EMBL/GenBank/DDBJ whole genome shotgun (WGS) entry which is preliminary data.</text>
</comment>
<dbReference type="InterPro" id="IPR011013">
    <property type="entry name" value="Gal_mutarotase_sf_dom"/>
</dbReference>
<dbReference type="InterPro" id="IPR008183">
    <property type="entry name" value="Aldose_1/G6P_1-epimerase"/>
</dbReference>
<keyword evidence="2" id="KW-0413">Isomerase</keyword>
<dbReference type="Gene3D" id="2.70.98.10">
    <property type="match status" value="1"/>
</dbReference>
<dbReference type="GO" id="GO:0033499">
    <property type="term" value="P:galactose catabolic process via UDP-galactose, Leloir pathway"/>
    <property type="evidence" value="ECO:0007669"/>
    <property type="project" value="TreeGrafter"/>
</dbReference>
<reference evidence="5" key="1">
    <citation type="submission" date="2016-03" db="EMBL/GenBank/DDBJ databases">
        <title>Mechanisms controlling the formation of the plant cell surface in tip-growing cells are functionally conserved among land plants.</title>
        <authorList>
            <person name="Honkanen S."/>
            <person name="Jones V.A."/>
            <person name="Morieri G."/>
            <person name="Champion C."/>
            <person name="Hetherington A.J."/>
            <person name="Kelly S."/>
            <person name="Saint-Marcoux D."/>
            <person name="Proust H."/>
            <person name="Prescott H."/>
            <person name="Dolan L."/>
        </authorList>
    </citation>
    <scope>NUCLEOTIDE SEQUENCE [LARGE SCALE GENOMIC DNA]</scope>
    <source>
        <tissue evidence="5">Whole gametophyte</tissue>
    </source>
</reference>
<proteinExistence type="inferred from homology"/>
<keyword evidence="6" id="KW-1185">Reference proteome</keyword>
<dbReference type="SUPFAM" id="SSF74650">
    <property type="entry name" value="Galactose mutarotase-like"/>
    <property type="match status" value="1"/>
</dbReference>
<dbReference type="PANTHER" id="PTHR10091:SF0">
    <property type="entry name" value="GALACTOSE MUTAROTASE"/>
    <property type="match status" value="1"/>
</dbReference>
<dbReference type="EMBL" id="LVLJ01000490">
    <property type="protein sequence ID" value="OAE33863.1"/>
    <property type="molecule type" value="Genomic_DNA"/>
</dbReference>
<evidence type="ECO:0000256" key="4">
    <source>
        <dbReference type="SAM" id="MobiDB-lite"/>
    </source>
</evidence>
<dbReference type="GO" id="GO:0006006">
    <property type="term" value="P:glucose metabolic process"/>
    <property type="evidence" value="ECO:0007669"/>
    <property type="project" value="TreeGrafter"/>
</dbReference>
<keyword evidence="3" id="KW-0119">Carbohydrate metabolism</keyword>
<dbReference type="Pfam" id="PF01263">
    <property type="entry name" value="Aldose_epim"/>
    <property type="match status" value="1"/>
</dbReference>
<protein>
    <recommendedName>
        <fullName evidence="7">Aldose 1-epimerase</fullName>
    </recommendedName>
</protein>
<evidence type="ECO:0000313" key="5">
    <source>
        <dbReference type="EMBL" id="OAE33863.1"/>
    </source>
</evidence>
<sequence length="556" mass="60180">MNTPIQPSRAMAQSEEKQKLTIASVQNEIPNYVFPAGWFDVDGTMQDSGHAARSSCTNCTEAFLACAMLISRWGTPISSRARAIVGEKDCATSSDILFSVKLAQSREFVLDGIGPDLTHHLTQMGPRPVPREAKGEGQMAKGETGQRWTGDLGRGCAEAVVVLALALIALSLSVSVEIGAAAAAARTPEVLLRSSSSSSSSVLESKMDEMYVSVDEVDMLKVYTLKRGKMEVKITDWGATVMSVKVPDARGQVADVVLGFDSPATYMDPNSTAYLGAIVGRVANRIGNASFKLNGRVYHLPANDGNNTLHGGLVGFDKVLWQSQQLDLGQGPSVQFYYNSFDGEQGFPGSLEVSVTYTLGENGEFKIEMEAKAGKKATPVNLASHTYWNLRGHDSGTILDHLLQIFASHYTPVNEKILPTGAIDPVQGTALDFLEQRPVGTRIDEVSVPTGGYDHNYVLGGVDHGDCDGLKRAIRVVDPMSGRVMEIFTSAPGMQFYTSNFLDCYGKGGAHYQPRNAYCFETQGFPNAVNEPKFPTVIVQPGEIYRHVMVHRFSTS</sequence>
<name>A0A176WMQ1_MARPO</name>
<gene>
    <name evidence="5" type="ORF">AXG93_1921s1100</name>
</gene>
<dbReference type="PANTHER" id="PTHR10091">
    <property type="entry name" value="ALDOSE-1-EPIMERASE"/>
    <property type="match status" value="1"/>
</dbReference>
<dbReference type="Proteomes" id="UP000077202">
    <property type="component" value="Unassembled WGS sequence"/>
</dbReference>
<feature type="region of interest" description="Disordered" evidence="4">
    <location>
        <begin position="122"/>
        <end position="147"/>
    </location>
</feature>
<dbReference type="InterPro" id="IPR014718">
    <property type="entry name" value="GH-type_carb-bd"/>
</dbReference>
<dbReference type="GO" id="GO:0030246">
    <property type="term" value="F:carbohydrate binding"/>
    <property type="evidence" value="ECO:0007669"/>
    <property type="project" value="InterPro"/>
</dbReference>
<evidence type="ECO:0000256" key="2">
    <source>
        <dbReference type="ARBA" id="ARBA00023235"/>
    </source>
</evidence>
<dbReference type="CDD" id="cd09019">
    <property type="entry name" value="galactose_mutarotase_like"/>
    <property type="match status" value="1"/>
</dbReference>
<evidence type="ECO:0000256" key="3">
    <source>
        <dbReference type="ARBA" id="ARBA00023277"/>
    </source>
</evidence>
<accession>A0A176WMQ1</accession>